<proteinExistence type="predicted"/>
<keyword evidence="2" id="KW-1185">Reference proteome</keyword>
<evidence type="ECO:0000313" key="1">
    <source>
        <dbReference type="EMBL" id="KAI8023041.1"/>
    </source>
</evidence>
<comment type="caution">
    <text evidence="1">The sequence shown here is derived from an EMBL/GenBank/DDBJ whole genome shotgun (WGS) entry which is preliminary data.</text>
</comment>
<dbReference type="EMBL" id="CM045763">
    <property type="protein sequence ID" value="KAI8023041.1"/>
    <property type="molecule type" value="Genomic_DNA"/>
</dbReference>
<accession>A0ACC0IBP8</accession>
<evidence type="ECO:0000313" key="2">
    <source>
        <dbReference type="Proteomes" id="UP001060215"/>
    </source>
</evidence>
<dbReference type="Proteomes" id="UP001060215">
    <property type="component" value="Chromosome 6"/>
</dbReference>
<reference evidence="1 2" key="1">
    <citation type="journal article" date="2022" name="Plant J.">
        <title>Chromosome-level genome of Camellia lanceoleosa provides a valuable resource for understanding genome evolution and self-incompatibility.</title>
        <authorList>
            <person name="Gong W."/>
            <person name="Xiao S."/>
            <person name="Wang L."/>
            <person name="Liao Z."/>
            <person name="Chang Y."/>
            <person name="Mo W."/>
            <person name="Hu G."/>
            <person name="Li W."/>
            <person name="Zhao G."/>
            <person name="Zhu H."/>
            <person name="Hu X."/>
            <person name="Ji K."/>
            <person name="Xiang X."/>
            <person name="Song Q."/>
            <person name="Yuan D."/>
            <person name="Jin S."/>
            <person name="Zhang L."/>
        </authorList>
    </citation>
    <scope>NUCLEOTIDE SEQUENCE [LARGE SCALE GENOMIC DNA]</scope>
    <source>
        <strain evidence="1">SQ_2022a</strain>
    </source>
</reference>
<gene>
    <name evidence="1" type="ORF">LOK49_LG03G03748</name>
</gene>
<organism evidence="1 2">
    <name type="scientific">Camellia lanceoleosa</name>
    <dbReference type="NCBI Taxonomy" id="1840588"/>
    <lineage>
        <taxon>Eukaryota</taxon>
        <taxon>Viridiplantae</taxon>
        <taxon>Streptophyta</taxon>
        <taxon>Embryophyta</taxon>
        <taxon>Tracheophyta</taxon>
        <taxon>Spermatophyta</taxon>
        <taxon>Magnoliopsida</taxon>
        <taxon>eudicotyledons</taxon>
        <taxon>Gunneridae</taxon>
        <taxon>Pentapetalae</taxon>
        <taxon>asterids</taxon>
        <taxon>Ericales</taxon>
        <taxon>Theaceae</taxon>
        <taxon>Camellia</taxon>
    </lineage>
</organism>
<protein>
    <submittedName>
        <fullName evidence="1">Uncharacterized protein</fullName>
    </submittedName>
</protein>
<name>A0ACC0IBP8_9ERIC</name>
<sequence>MDSLTMMFWNCRGAGNNAFKHNMRELIKSHKPTILILMETKIPYSSMGNFFNNMEFTTVTIVDPIGTSGGIWLLWDTTQVTIRASHATNQVIQANIHKENYEGWILCVVYTSPNVSQREEL</sequence>